<dbReference type="GO" id="GO:0031012">
    <property type="term" value="C:extracellular matrix"/>
    <property type="evidence" value="ECO:0007669"/>
    <property type="project" value="TreeGrafter"/>
</dbReference>
<dbReference type="AlphaFoldDB" id="A0A8S4A640"/>
<dbReference type="InterPro" id="IPR013783">
    <property type="entry name" value="Ig-like_fold"/>
</dbReference>
<name>A0A8S4A640_9EUPU</name>
<dbReference type="SUPFAM" id="SSF57603">
    <property type="entry name" value="FnI-like domain"/>
    <property type="match status" value="1"/>
</dbReference>
<dbReference type="Gene3D" id="2.60.40.10">
    <property type="entry name" value="Immunoglobulins"/>
    <property type="match status" value="1"/>
</dbReference>
<dbReference type="PANTHER" id="PTHR11348:SF17">
    <property type="entry name" value="CCN"/>
    <property type="match status" value="1"/>
</dbReference>
<feature type="non-terminal residue" evidence="4">
    <location>
        <position position="445"/>
    </location>
</feature>
<feature type="domain" description="Fibronectin type-III" evidence="3">
    <location>
        <begin position="1"/>
        <end position="97"/>
    </location>
</feature>
<dbReference type="SMART" id="SM00214">
    <property type="entry name" value="VWC"/>
    <property type="match status" value="3"/>
</dbReference>
<evidence type="ECO:0000313" key="5">
    <source>
        <dbReference type="Proteomes" id="UP000678393"/>
    </source>
</evidence>
<dbReference type="InterPro" id="IPR001007">
    <property type="entry name" value="VWF_dom"/>
</dbReference>
<dbReference type="PANTHER" id="PTHR11348">
    <property type="entry name" value="CONNECTIVE TISSUE GROWTH FACTOR-RELATED"/>
    <property type="match status" value="1"/>
</dbReference>
<dbReference type="GO" id="GO:0005615">
    <property type="term" value="C:extracellular space"/>
    <property type="evidence" value="ECO:0007669"/>
    <property type="project" value="TreeGrafter"/>
</dbReference>
<dbReference type="InterPro" id="IPR050941">
    <property type="entry name" value="CCN"/>
</dbReference>
<dbReference type="OrthoDB" id="6143302at2759"/>
<evidence type="ECO:0000256" key="1">
    <source>
        <dbReference type="ARBA" id="ARBA00022729"/>
    </source>
</evidence>
<dbReference type="Pfam" id="PF00093">
    <property type="entry name" value="VWC"/>
    <property type="match status" value="1"/>
</dbReference>
<dbReference type="Proteomes" id="UP000678393">
    <property type="component" value="Unassembled WGS sequence"/>
</dbReference>
<gene>
    <name evidence="4" type="ORF">CUNI_LOCUS21286</name>
</gene>
<dbReference type="PROSITE" id="PS50853">
    <property type="entry name" value="FN3"/>
    <property type="match status" value="1"/>
</dbReference>
<dbReference type="Gene3D" id="2.10.70.10">
    <property type="entry name" value="Complement Module, domain 1"/>
    <property type="match status" value="1"/>
</dbReference>
<evidence type="ECO:0000259" key="2">
    <source>
        <dbReference type="PROSITE" id="PS50184"/>
    </source>
</evidence>
<dbReference type="GO" id="GO:0005178">
    <property type="term" value="F:integrin binding"/>
    <property type="evidence" value="ECO:0007669"/>
    <property type="project" value="TreeGrafter"/>
</dbReference>
<dbReference type="GO" id="GO:0045597">
    <property type="term" value="P:positive regulation of cell differentiation"/>
    <property type="evidence" value="ECO:0007669"/>
    <property type="project" value="TreeGrafter"/>
</dbReference>
<comment type="caution">
    <text evidence="4">The sequence shown here is derived from an EMBL/GenBank/DDBJ whole genome shotgun (WGS) entry which is preliminary data.</text>
</comment>
<dbReference type="SUPFAM" id="SSF49265">
    <property type="entry name" value="Fibronectin type III"/>
    <property type="match status" value="1"/>
</dbReference>
<reference evidence="4" key="1">
    <citation type="submission" date="2021-04" db="EMBL/GenBank/DDBJ databases">
        <authorList>
            <consortium name="Molecular Ecology Group"/>
        </authorList>
    </citation>
    <scope>NUCLEOTIDE SEQUENCE</scope>
</reference>
<accession>A0A8S4A640</accession>
<protein>
    <submittedName>
        <fullName evidence="4">Uncharacterized protein</fullName>
    </submittedName>
</protein>
<feature type="non-terminal residue" evidence="4">
    <location>
        <position position="1"/>
    </location>
</feature>
<keyword evidence="5" id="KW-1185">Reference proteome</keyword>
<evidence type="ECO:0000313" key="4">
    <source>
        <dbReference type="EMBL" id="CAG5135728.1"/>
    </source>
</evidence>
<dbReference type="GO" id="GO:0007165">
    <property type="term" value="P:signal transduction"/>
    <property type="evidence" value="ECO:0007669"/>
    <property type="project" value="TreeGrafter"/>
</dbReference>
<proteinExistence type="predicted"/>
<dbReference type="CDD" id="cd00063">
    <property type="entry name" value="FN3"/>
    <property type="match status" value="1"/>
</dbReference>
<dbReference type="PROSITE" id="PS50184">
    <property type="entry name" value="VWFC_2"/>
    <property type="match status" value="1"/>
</dbReference>
<dbReference type="InterPro" id="IPR003961">
    <property type="entry name" value="FN3_dom"/>
</dbReference>
<organism evidence="4 5">
    <name type="scientific">Candidula unifasciata</name>
    <dbReference type="NCBI Taxonomy" id="100452"/>
    <lineage>
        <taxon>Eukaryota</taxon>
        <taxon>Metazoa</taxon>
        <taxon>Spiralia</taxon>
        <taxon>Lophotrochozoa</taxon>
        <taxon>Mollusca</taxon>
        <taxon>Gastropoda</taxon>
        <taxon>Heterobranchia</taxon>
        <taxon>Euthyneura</taxon>
        <taxon>Panpulmonata</taxon>
        <taxon>Eupulmonata</taxon>
        <taxon>Stylommatophora</taxon>
        <taxon>Helicina</taxon>
        <taxon>Helicoidea</taxon>
        <taxon>Geomitridae</taxon>
        <taxon>Candidula</taxon>
    </lineage>
</organism>
<dbReference type="EMBL" id="CAJHNH020008454">
    <property type="protein sequence ID" value="CAG5135728.1"/>
    <property type="molecule type" value="Genomic_DNA"/>
</dbReference>
<dbReference type="InterPro" id="IPR036116">
    <property type="entry name" value="FN3_sf"/>
</dbReference>
<feature type="domain" description="VWFC" evidence="2">
    <location>
        <begin position="167"/>
        <end position="232"/>
    </location>
</feature>
<keyword evidence="1" id="KW-0732">Signal</keyword>
<dbReference type="GO" id="GO:0007155">
    <property type="term" value="P:cell adhesion"/>
    <property type="evidence" value="ECO:0007669"/>
    <property type="project" value="TreeGrafter"/>
</dbReference>
<dbReference type="GO" id="GO:0008201">
    <property type="term" value="F:heparin binding"/>
    <property type="evidence" value="ECO:0007669"/>
    <property type="project" value="TreeGrafter"/>
</dbReference>
<evidence type="ECO:0000259" key="3">
    <source>
        <dbReference type="PROSITE" id="PS50853"/>
    </source>
</evidence>
<sequence>RFNLHVTSVGEKNVSLAWTGFAPPGYLYEYVLLTRERTYHSDIQHWKIKEIGNQPAYTLRRLNPATVYFLKVAVWEDAHSQILGNISETVLIKTQAVQFCDHREQTFLVGEQFVHDCEDNCTCLPTGQFNCTPLCPEDGVPEVEEGCHVASGDACCEYRIVCPVGGEPCDFDGVIYSHGEQFEVGCRYCTCNQGQVECTYPEECHALEPTEACPFPARRDVEGQCCPEWYCGKSNTCHYDNRTLDHLEYFTSENCSLCQCDTADDIHCASDQCPPVEMVLPDAACPDPHIRQDGCCDTLHCHDLSLDTAEFMRRMFAISYSPASLTLSFEVDPLSEINGIPLYCQYEIQYANTSDPFVTWHRRLVQPIDVRLNNDQPDQLAPTEALTRDNAIVVGDRAYVTLSGMHPNTTYYVKIIPLDVTWDDLAVPSSGKSIYNESRVSAMVV</sequence>